<dbReference type="GeneID" id="28953240"/>
<reference evidence="2" key="2">
    <citation type="journal article" date="2010" name="Nature">
        <title>Comparative genomics reveals mobile pathogenicity chromosomes in Fusarium.</title>
        <authorList>
            <person name="Ma L.J."/>
            <person name="van der Does H.C."/>
            <person name="Borkovich K.A."/>
            <person name="Coleman J.J."/>
            <person name="Daboussi M.J."/>
            <person name="Di Pietro A."/>
            <person name="Dufresne M."/>
            <person name="Freitag M."/>
            <person name="Grabherr M."/>
            <person name="Henrissat B."/>
            <person name="Houterman P.M."/>
            <person name="Kang S."/>
            <person name="Shim W.B."/>
            <person name="Woloshuk C."/>
            <person name="Xie X."/>
            <person name="Xu J.R."/>
            <person name="Antoniw J."/>
            <person name="Baker S.E."/>
            <person name="Bluhm B.H."/>
            <person name="Breakspear A."/>
            <person name="Brown D.W."/>
            <person name="Butchko R.A."/>
            <person name="Chapman S."/>
            <person name="Coulson R."/>
            <person name="Coutinho P.M."/>
            <person name="Danchin E.G."/>
            <person name="Diener A."/>
            <person name="Gale L.R."/>
            <person name="Gardiner D.M."/>
            <person name="Goff S."/>
            <person name="Hammond-Kosack K.E."/>
            <person name="Hilburn K."/>
            <person name="Hua-Van A."/>
            <person name="Jonkers W."/>
            <person name="Kazan K."/>
            <person name="Kodira C.D."/>
            <person name="Koehrsen M."/>
            <person name="Kumar L."/>
            <person name="Lee Y.H."/>
            <person name="Li L."/>
            <person name="Manners J.M."/>
            <person name="Miranda-Saavedra D."/>
            <person name="Mukherjee M."/>
            <person name="Park G."/>
            <person name="Park J."/>
            <person name="Park S.Y."/>
            <person name="Proctor R.H."/>
            <person name="Regev A."/>
            <person name="Ruiz-Roldan M.C."/>
            <person name="Sain D."/>
            <person name="Sakthikumar S."/>
            <person name="Sykes S."/>
            <person name="Schwartz D.C."/>
            <person name="Turgeon B.G."/>
            <person name="Wapinski I."/>
            <person name="Yoder O."/>
            <person name="Young S."/>
            <person name="Zeng Q."/>
            <person name="Zhou S."/>
            <person name="Galagan J."/>
            <person name="Cuomo C.A."/>
            <person name="Kistler H.C."/>
            <person name="Rep M."/>
        </authorList>
    </citation>
    <scope>NUCLEOTIDE SEQUENCE [LARGE SCALE GENOMIC DNA]</scope>
    <source>
        <strain evidence="2">4287</strain>
    </source>
</reference>
<evidence type="ECO:0000259" key="1">
    <source>
        <dbReference type="Pfam" id="PF20091"/>
    </source>
</evidence>
<dbReference type="KEGG" id="fox:FOXG_11861"/>
<evidence type="ECO:0000313" key="3">
    <source>
        <dbReference type="Proteomes" id="UP000009097"/>
    </source>
</evidence>
<gene>
    <name evidence="2" type="ORF">FOXG_11861</name>
</gene>
<organism evidence="2 3">
    <name type="scientific">Fusarium oxysporum f. sp. lycopersici (strain 4287 / CBS 123668 / FGSC 9935 / NRRL 34936)</name>
    <name type="common">Fusarium vascular wilt of tomato</name>
    <dbReference type="NCBI Taxonomy" id="426428"/>
    <lineage>
        <taxon>Eukaryota</taxon>
        <taxon>Fungi</taxon>
        <taxon>Dikarya</taxon>
        <taxon>Ascomycota</taxon>
        <taxon>Pezizomycotina</taxon>
        <taxon>Sordariomycetes</taxon>
        <taxon>Hypocreomycetidae</taxon>
        <taxon>Hypocreales</taxon>
        <taxon>Nectriaceae</taxon>
        <taxon>Fusarium</taxon>
        <taxon>Fusarium oxysporum species complex</taxon>
    </lineage>
</organism>
<reference evidence="2" key="1">
    <citation type="submission" date="2007-04" db="EMBL/GenBank/DDBJ databases">
        <authorList>
            <consortium name="The Broad Institute Genome Sequencing Platform"/>
            <person name="Birren B."/>
            <person name="Lander E."/>
            <person name="Galagan J."/>
            <person name="Nusbaum C."/>
            <person name="Devon K."/>
            <person name="Ma L.-J."/>
            <person name="Jaffe D."/>
            <person name="Butler J."/>
            <person name="Alvarez P."/>
            <person name="Gnerre S."/>
            <person name="Grabherr M."/>
            <person name="Kleber M."/>
            <person name="Mauceli E."/>
            <person name="Brockman W."/>
            <person name="MacCallum I.A."/>
            <person name="Young S."/>
            <person name="LaButti K."/>
            <person name="DeCaprio D."/>
            <person name="Crawford M."/>
            <person name="Koehrsen M."/>
            <person name="Engels R."/>
            <person name="Montgomery P."/>
            <person name="Pearson M."/>
            <person name="Howarth C."/>
            <person name="Larson L."/>
            <person name="White J."/>
            <person name="O'Leary S."/>
            <person name="Kodira C."/>
            <person name="Zeng Q."/>
            <person name="Yandava C."/>
            <person name="Alvarado L."/>
            <person name="Kistler C."/>
            <person name="Shim W.-B."/>
            <person name="Kang S."/>
            <person name="Woloshuk C."/>
        </authorList>
    </citation>
    <scope>NUCLEOTIDE SEQUENCE</scope>
    <source>
        <strain evidence="2">4287</strain>
    </source>
</reference>
<dbReference type="RefSeq" id="XP_018250271.1">
    <property type="nucleotide sequence ID" value="XM_018391594.1"/>
</dbReference>
<protein>
    <recommendedName>
        <fullName evidence="1">Alpha/beta hydrolase domain-containing protein</fullName>
    </recommendedName>
</protein>
<dbReference type="AlphaFoldDB" id="A0A0J9VN41"/>
<name>A0A0J9VN41_FUSO4</name>
<proteinExistence type="predicted"/>
<dbReference type="InterPro" id="IPR045394">
    <property type="entry name" value="Abhydrolase_dom"/>
</dbReference>
<accession>A0A0J9VN41</accession>
<feature type="domain" description="Alpha/beta hydrolase" evidence="1">
    <location>
        <begin position="21"/>
        <end position="447"/>
    </location>
</feature>
<dbReference type="OrthoDB" id="30881at2759"/>
<dbReference type="VEuPathDB" id="FungiDB:FOXG_11861"/>
<dbReference type="Proteomes" id="UP000009097">
    <property type="component" value="Unassembled WGS sequence"/>
</dbReference>
<sequence>MAVGKPQAYSERIETPIIELLPETEDSHAVILEPYHVDLLPEYEYVSREYMISGFAAGEPYCTRLLLRCPKDPERFTGFAVEEPSHLWGGTSIWRHINRWLMRNGHAWIEIDSQAPSAIGKIKSADPERYKNMTFIPGPISDHFADNIPFVTEITKESLRAAYDEFKKEWWPATLQSPEIIAAASYALRSGQLGLRADRVVLSGLSQTGGVTRRFITHSSHLRLPDGELPFEGFIPCQSGGEALPDFPGSAIIELLGESEFQSVRLSCGVSGQMNETKHRRPDSEGFRLYEVAGMAHRESRYASQVDLKRWSVADLKGAEWSTFANSFIYHAVFDLMEKWTKDPLFTPPPSAILKTVGDSDEIVRDLHGNALGGVRTIHTDVPLARLVAATPKGRPNWYWGSEWPFHAKKLKDLYFSTAIYRQRAGQVLRECIDAGFLLDADAETLRRETVEKVSF</sequence>
<dbReference type="EMBL" id="DS231710">
    <property type="protein sequence ID" value="KNB12226.1"/>
    <property type="molecule type" value="Genomic_DNA"/>
</dbReference>
<dbReference type="Pfam" id="PF20091">
    <property type="entry name" value="Abhydrolase_10"/>
    <property type="match status" value="1"/>
</dbReference>
<evidence type="ECO:0000313" key="2">
    <source>
        <dbReference type="EMBL" id="KNB12226.1"/>
    </source>
</evidence>